<feature type="non-terminal residue" evidence="1">
    <location>
        <position position="22"/>
    </location>
</feature>
<reference evidence="1" key="1">
    <citation type="submission" date="2019-03" db="EMBL/GenBank/DDBJ databases">
        <title>Single cell metagenomics reveals metabolic interactions within the superorganism composed of flagellate Streblomastix strix and complex community of Bacteroidetes bacteria on its surface.</title>
        <authorList>
            <person name="Treitli S.C."/>
            <person name="Kolisko M."/>
            <person name="Husnik F."/>
            <person name="Keeling P."/>
            <person name="Hampl V."/>
        </authorList>
    </citation>
    <scope>NUCLEOTIDE SEQUENCE</scope>
    <source>
        <strain evidence="1">STM</strain>
    </source>
</reference>
<proteinExistence type="predicted"/>
<accession>A0A5J4PCY9</accession>
<sequence length="22" mass="2626">MLFVSVDFKMLTLARSLILWNK</sequence>
<protein>
    <submittedName>
        <fullName evidence="1">Uncharacterized protein</fullName>
    </submittedName>
</protein>
<comment type="caution">
    <text evidence="1">The sequence shown here is derived from an EMBL/GenBank/DDBJ whole genome shotgun (WGS) entry which is preliminary data.</text>
</comment>
<organism evidence="1">
    <name type="scientific">termite gut metagenome</name>
    <dbReference type="NCBI Taxonomy" id="433724"/>
    <lineage>
        <taxon>unclassified sequences</taxon>
        <taxon>metagenomes</taxon>
        <taxon>organismal metagenomes</taxon>
    </lineage>
</organism>
<name>A0A5J4PCY9_9ZZZZ</name>
<dbReference type="AlphaFoldDB" id="A0A5J4PCY9"/>
<evidence type="ECO:0000313" key="1">
    <source>
        <dbReference type="EMBL" id="KAA6307316.1"/>
    </source>
</evidence>
<gene>
    <name evidence="1" type="ORF">EZS27_041017</name>
</gene>
<dbReference type="EMBL" id="SNRY01009262">
    <property type="protein sequence ID" value="KAA6307316.1"/>
    <property type="molecule type" value="Genomic_DNA"/>
</dbReference>